<evidence type="ECO:0000256" key="1">
    <source>
        <dbReference type="ARBA" id="ARBA00022723"/>
    </source>
</evidence>
<keyword evidence="5" id="KW-1185">Reference proteome</keyword>
<accession>D5EPM5</accession>
<dbReference type="PANTHER" id="PTHR31302">
    <property type="entry name" value="TRANSMEMBRANE PROTEIN WITH METALLOPHOSPHOESTERASE DOMAIN-RELATED"/>
    <property type="match status" value="1"/>
</dbReference>
<dbReference type="EMBL" id="CP001998">
    <property type="protein sequence ID" value="ADE53762.1"/>
    <property type="molecule type" value="Genomic_DNA"/>
</dbReference>
<dbReference type="GO" id="GO:0008758">
    <property type="term" value="F:UDP-2,3-diacylglucosamine hydrolase activity"/>
    <property type="evidence" value="ECO:0007669"/>
    <property type="project" value="TreeGrafter"/>
</dbReference>
<dbReference type="InterPro" id="IPR029052">
    <property type="entry name" value="Metallo-depent_PP-like"/>
</dbReference>
<evidence type="ECO:0000259" key="3">
    <source>
        <dbReference type="Pfam" id="PF00149"/>
    </source>
</evidence>
<evidence type="ECO:0000313" key="5">
    <source>
        <dbReference type="Proteomes" id="UP000000925"/>
    </source>
</evidence>
<dbReference type="PANTHER" id="PTHR31302:SF31">
    <property type="entry name" value="PHOSPHODIESTERASE YAEI"/>
    <property type="match status" value="1"/>
</dbReference>
<proteinExistence type="predicted"/>
<dbReference type="InterPro" id="IPR004843">
    <property type="entry name" value="Calcineurin-like_PHP"/>
</dbReference>
<dbReference type="KEGG" id="caa:Caka_0738"/>
<dbReference type="eggNOG" id="COG1408">
    <property type="taxonomic scope" value="Bacteria"/>
</dbReference>
<dbReference type="InterPro" id="IPR051158">
    <property type="entry name" value="Metallophosphoesterase_sf"/>
</dbReference>
<evidence type="ECO:0000256" key="2">
    <source>
        <dbReference type="ARBA" id="ARBA00022801"/>
    </source>
</evidence>
<dbReference type="GO" id="GO:0046872">
    <property type="term" value="F:metal ion binding"/>
    <property type="evidence" value="ECO:0007669"/>
    <property type="project" value="UniProtKB-KW"/>
</dbReference>
<feature type="domain" description="Calcineurin-like phosphoesterase" evidence="3">
    <location>
        <begin position="51"/>
        <end position="222"/>
    </location>
</feature>
<dbReference type="NCBIfam" id="NF008460">
    <property type="entry name" value="PRK11340.1"/>
    <property type="match status" value="1"/>
</dbReference>
<dbReference type="AlphaFoldDB" id="D5EPM5"/>
<keyword evidence="2" id="KW-0378">Hydrolase</keyword>
<dbReference type="Pfam" id="PF00149">
    <property type="entry name" value="Metallophos"/>
    <property type="match status" value="1"/>
</dbReference>
<dbReference type="GO" id="GO:0016020">
    <property type="term" value="C:membrane"/>
    <property type="evidence" value="ECO:0007669"/>
    <property type="project" value="GOC"/>
</dbReference>
<gene>
    <name evidence="4" type="ordered locus">Caka_0738</name>
</gene>
<dbReference type="GO" id="GO:0009245">
    <property type="term" value="P:lipid A biosynthetic process"/>
    <property type="evidence" value="ECO:0007669"/>
    <property type="project" value="TreeGrafter"/>
</dbReference>
<protein>
    <submittedName>
        <fullName evidence="4">Metallophosphoesterase</fullName>
    </submittedName>
</protein>
<organism evidence="4 5">
    <name type="scientific">Coraliomargarita akajimensis (strain DSM 45221 / IAM 15411 / JCM 23193 / KCTC 12865 / 04OKA010-24)</name>
    <dbReference type="NCBI Taxonomy" id="583355"/>
    <lineage>
        <taxon>Bacteria</taxon>
        <taxon>Pseudomonadati</taxon>
        <taxon>Verrucomicrobiota</taxon>
        <taxon>Opitutia</taxon>
        <taxon>Puniceicoccales</taxon>
        <taxon>Coraliomargaritaceae</taxon>
        <taxon>Coraliomargarita</taxon>
    </lineage>
</organism>
<dbReference type="SUPFAM" id="SSF56300">
    <property type="entry name" value="Metallo-dependent phosphatases"/>
    <property type="match status" value="1"/>
</dbReference>
<sequence length="288" mass="32501">MKLSRKQFLGLLATGVATPGCGGLYMSRIEPDWFELTTKQIRLPHLTQPVRLLHLSDFHASRDVPFSLIEKAIKQALQQNYDLVCLTGDFITDHLEDPASYRRILRKLSEHAPTVACPGNHDGGQWAGSTYGYNDLKVVQKLLQDSQIRLLINQQVDIRIREQTLSIVGLGDLWSKELHPERVLDSPGSRDQPLVVLAHNPDSKEDLKDYDWDLMLCGHTHGGQLVVPLIDYRPFLPIRDARFAEGLHNWAGRQIHVTRGVGNLHGMRFNCRPEISVLELIPMASPST</sequence>
<dbReference type="Gene3D" id="3.60.21.10">
    <property type="match status" value="1"/>
</dbReference>
<dbReference type="RefSeq" id="WP_013042486.1">
    <property type="nucleotide sequence ID" value="NC_014008.1"/>
</dbReference>
<dbReference type="OrthoDB" id="9780884at2"/>
<dbReference type="HOGENOM" id="CLU_025443_3_2_0"/>
<dbReference type="STRING" id="583355.Caka_0738"/>
<keyword evidence="1" id="KW-0479">Metal-binding</keyword>
<reference evidence="4 5" key="1">
    <citation type="journal article" date="2010" name="Stand. Genomic Sci.">
        <title>Complete genome sequence of Coraliomargarita akajimensis type strain (04OKA010-24).</title>
        <authorList>
            <person name="Mavromatis K."/>
            <person name="Abt B."/>
            <person name="Brambilla E."/>
            <person name="Lapidus A."/>
            <person name="Copeland A."/>
            <person name="Deshpande S."/>
            <person name="Nolan M."/>
            <person name="Lucas S."/>
            <person name="Tice H."/>
            <person name="Cheng J.F."/>
            <person name="Han C."/>
            <person name="Detter J.C."/>
            <person name="Woyke T."/>
            <person name="Goodwin L."/>
            <person name="Pitluck S."/>
            <person name="Held B."/>
            <person name="Brettin T."/>
            <person name="Tapia R."/>
            <person name="Ivanova N."/>
            <person name="Mikhailova N."/>
            <person name="Pati A."/>
            <person name="Liolios K."/>
            <person name="Chen A."/>
            <person name="Palaniappan K."/>
            <person name="Land M."/>
            <person name="Hauser L."/>
            <person name="Chang Y.J."/>
            <person name="Jeffries C.D."/>
            <person name="Rohde M."/>
            <person name="Goker M."/>
            <person name="Bristow J."/>
            <person name="Eisen J.A."/>
            <person name="Markowitz V."/>
            <person name="Hugenholtz P."/>
            <person name="Klenk H.P."/>
            <person name="Kyrpides N.C."/>
        </authorList>
    </citation>
    <scope>NUCLEOTIDE SEQUENCE [LARGE SCALE GENOMIC DNA]</scope>
    <source>
        <strain evidence="5">DSM 45221 / IAM 15411 / JCM 23193 / KCTC 12865</strain>
    </source>
</reference>
<evidence type="ECO:0000313" key="4">
    <source>
        <dbReference type="EMBL" id="ADE53762.1"/>
    </source>
</evidence>
<dbReference type="Proteomes" id="UP000000925">
    <property type="component" value="Chromosome"/>
</dbReference>
<name>D5EPM5_CORAD</name>